<dbReference type="RefSeq" id="WP_198483960.1">
    <property type="nucleotide sequence ID" value="NZ_CP065997.1"/>
</dbReference>
<dbReference type="PANTHER" id="PTHR43462">
    <property type="entry name" value="ALANYL-TRNA EDITING PROTEIN"/>
    <property type="match status" value="1"/>
</dbReference>
<name>A0A7T4B0U2_9BURK</name>
<protein>
    <submittedName>
        <fullName evidence="5">Alanyl-tRNA editing protein</fullName>
    </submittedName>
</protein>
<dbReference type="Gene3D" id="2.40.30.130">
    <property type="match status" value="1"/>
</dbReference>
<evidence type="ECO:0000256" key="2">
    <source>
        <dbReference type="ARBA" id="ARBA00022723"/>
    </source>
</evidence>
<reference evidence="5 6" key="1">
    <citation type="submission" date="2020-12" db="EMBL/GenBank/DDBJ databases">
        <title>FDA dAtabase for Regulatory Grade micrObial Sequences (FDA-ARGOS): Supporting development and validation of Infectious Disease Dx tests.</title>
        <authorList>
            <person name="Sproer C."/>
            <person name="Gronow S."/>
            <person name="Severitt S."/>
            <person name="Schroder I."/>
            <person name="Tallon L."/>
            <person name="Sadzewicz L."/>
            <person name="Zhao X."/>
            <person name="Boylan J."/>
            <person name="Ott S."/>
            <person name="Bowen H."/>
            <person name="Vavikolanu K."/>
            <person name="Mehta A."/>
            <person name="Aluvathingal J."/>
            <person name="Nadendla S."/>
            <person name="Lowell S."/>
            <person name="Myers T."/>
            <person name="Yan Y."/>
            <person name="Sichtig H."/>
        </authorList>
    </citation>
    <scope>NUCLEOTIDE SEQUENCE [LARGE SCALE GENOMIC DNA]</scope>
    <source>
        <strain evidence="5 6">FDAARGOS_1050</strain>
    </source>
</reference>
<dbReference type="PANTHER" id="PTHR43462:SF1">
    <property type="entry name" value="ALANYL-TRNA EDITING PROTEIN AARSD1"/>
    <property type="match status" value="1"/>
</dbReference>
<dbReference type="InterPro" id="IPR051335">
    <property type="entry name" value="Alanyl-tRNA_Editing_Enzymes"/>
</dbReference>
<dbReference type="SUPFAM" id="SSF50447">
    <property type="entry name" value="Translation proteins"/>
    <property type="match status" value="1"/>
</dbReference>
<dbReference type="GO" id="GO:0005524">
    <property type="term" value="F:ATP binding"/>
    <property type="evidence" value="ECO:0007669"/>
    <property type="project" value="InterPro"/>
</dbReference>
<organism evidence="5 6">
    <name type="scientific">Achromobacter deleyi</name>
    <dbReference type="NCBI Taxonomy" id="1353891"/>
    <lineage>
        <taxon>Bacteria</taxon>
        <taxon>Pseudomonadati</taxon>
        <taxon>Pseudomonadota</taxon>
        <taxon>Betaproteobacteria</taxon>
        <taxon>Burkholderiales</taxon>
        <taxon>Alcaligenaceae</taxon>
        <taxon>Achromobacter</taxon>
    </lineage>
</organism>
<sequence length="219" mass="23747">MATDKIFWKDAYLTRLDTTVAAVAGDDIRLDATIFFAFSGGQESDAGTIGGCPVLAARKEGLDIVYTLAPGHGLSAGDAVAVQIDWDRRYGLMRHHFAAEMVLQLVYRLEPGIEKVGAHIAPAKARIDFARAGNIADLFERLSAETDALVAAARPIVTAFSDEANQRRYWEVEGFSRMGCGGTHPRTTREIGPLHLKRRNQGNGVERIEITLDPAAPAA</sequence>
<dbReference type="GO" id="GO:0043039">
    <property type="term" value="P:tRNA aminoacylation"/>
    <property type="evidence" value="ECO:0007669"/>
    <property type="project" value="InterPro"/>
</dbReference>
<dbReference type="GO" id="GO:0046872">
    <property type="term" value="F:metal ion binding"/>
    <property type="evidence" value="ECO:0007669"/>
    <property type="project" value="UniProtKB-KW"/>
</dbReference>
<dbReference type="Proteomes" id="UP000595231">
    <property type="component" value="Chromosome"/>
</dbReference>
<dbReference type="EMBL" id="CP065997">
    <property type="protein sequence ID" value="QQB33600.1"/>
    <property type="molecule type" value="Genomic_DNA"/>
</dbReference>
<gene>
    <name evidence="5" type="ORF">I6I07_23655</name>
</gene>
<evidence type="ECO:0000313" key="6">
    <source>
        <dbReference type="Proteomes" id="UP000595231"/>
    </source>
</evidence>
<dbReference type="GO" id="GO:0002161">
    <property type="term" value="F:aminoacyl-tRNA deacylase activity"/>
    <property type="evidence" value="ECO:0007669"/>
    <property type="project" value="UniProtKB-ARBA"/>
</dbReference>
<dbReference type="InterPro" id="IPR012947">
    <property type="entry name" value="tRNA_SAD"/>
</dbReference>
<dbReference type="GO" id="GO:0004812">
    <property type="term" value="F:aminoacyl-tRNA ligase activity"/>
    <property type="evidence" value="ECO:0007669"/>
    <property type="project" value="InterPro"/>
</dbReference>
<evidence type="ECO:0000259" key="4">
    <source>
        <dbReference type="SMART" id="SM00863"/>
    </source>
</evidence>
<feature type="domain" description="Threonyl/alanyl tRNA synthetase SAD" evidence="4">
    <location>
        <begin position="167"/>
        <end position="209"/>
    </location>
</feature>
<dbReference type="InterPro" id="IPR018163">
    <property type="entry name" value="Thr/Ala-tRNA-synth_IIc_edit"/>
</dbReference>
<proteinExistence type="predicted"/>
<dbReference type="InterPro" id="IPR009000">
    <property type="entry name" value="Transl_B-barrel_sf"/>
</dbReference>
<dbReference type="AlphaFoldDB" id="A0A7T4B0U2"/>
<keyword evidence="2" id="KW-0479">Metal-binding</keyword>
<accession>A0A7T4B0U2</accession>
<evidence type="ECO:0000256" key="1">
    <source>
        <dbReference type="ARBA" id="ARBA00001947"/>
    </source>
</evidence>
<comment type="cofactor">
    <cofactor evidence="1">
        <name>Zn(2+)</name>
        <dbReference type="ChEBI" id="CHEBI:29105"/>
    </cofactor>
</comment>
<dbReference type="Gene3D" id="3.30.980.10">
    <property type="entry name" value="Threonyl-trna Synthetase, Chain A, domain 2"/>
    <property type="match status" value="1"/>
</dbReference>
<dbReference type="SUPFAM" id="SSF55186">
    <property type="entry name" value="ThrRS/AlaRS common domain"/>
    <property type="match status" value="1"/>
</dbReference>
<dbReference type="SMART" id="SM00863">
    <property type="entry name" value="tRNA_SAD"/>
    <property type="match status" value="1"/>
</dbReference>
<evidence type="ECO:0000256" key="3">
    <source>
        <dbReference type="ARBA" id="ARBA00022833"/>
    </source>
</evidence>
<evidence type="ECO:0000313" key="5">
    <source>
        <dbReference type="EMBL" id="QQB33600.1"/>
    </source>
</evidence>
<keyword evidence="3" id="KW-0862">Zinc</keyword>